<keyword evidence="5" id="KW-0969">Cilium</keyword>
<dbReference type="AlphaFoldDB" id="A0A1Y2FTW2"/>
<feature type="coiled-coil region" evidence="7">
    <location>
        <begin position="25"/>
        <end position="62"/>
    </location>
</feature>
<reference evidence="9 10" key="1">
    <citation type="submission" date="2016-08" db="EMBL/GenBank/DDBJ databases">
        <title>A Parts List for Fungal Cellulosomes Revealed by Comparative Genomics.</title>
        <authorList>
            <consortium name="DOE Joint Genome Institute"/>
            <person name="Haitjema C.H."/>
            <person name="Gilmore S.P."/>
            <person name="Henske J.K."/>
            <person name="Solomon K.V."/>
            <person name="De Groot R."/>
            <person name="Kuo A."/>
            <person name="Mondo S.J."/>
            <person name="Salamov A.A."/>
            <person name="Labutti K."/>
            <person name="Zhao Z."/>
            <person name="Chiniquy J."/>
            <person name="Barry K."/>
            <person name="Brewer H.M."/>
            <person name="Purvine S.O."/>
            <person name="Wright A.T."/>
            <person name="Boxma B."/>
            <person name="Van Alen T."/>
            <person name="Hackstein J.H."/>
            <person name="Baker S.E."/>
            <person name="Grigoriev I.V."/>
            <person name="O'Malley M.A."/>
        </authorList>
    </citation>
    <scope>NUCLEOTIDE SEQUENCE [LARGE SCALE GENOMIC DNA]</scope>
    <source>
        <strain evidence="9 10">G1</strain>
    </source>
</reference>
<dbReference type="GO" id="GO:0036064">
    <property type="term" value="C:ciliary basal body"/>
    <property type="evidence" value="ECO:0007669"/>
    <property type="project" value="TreeGrafter"/>
</dbReference>
<evidence type="ECO:0000256" key="1">
    <source>
        <dbReference type="ARBA" id="ARBA00004138"/>
    </source>
</evidence>
<dbReference type="PANTHER" id="PTHR31954:SF1">
    <property type="entry name" value="CILIA- AND FLAGELLA-ASSOCIATED PROTEIN 157"/>
    <property type="match status" value="1"/>
</dbReference>
<comment type="similarity">
    <text evidence="2">Belongs to the CFAP157 family.</text>
</comment>
<evidence type="ECO:0000256" key="6">
    <source>
        <dbReference type="ARBA" id="ARBA00023273"/>
    </source>
</evidence>
<name>A0A1Y2FTW2_9FUNG</name>
<keyword evidence="6" id="KW-0966">Cell projection</keyword>
<evidence type="ECO:0000256" key="3">
    <source>
        <dbReference type="ARBA" id="ARBA00014087"/>
    </source>
</evidence>
<feature type="compositionally biased region" description="Low complexity" evidence="8">
    <location>
        <begin position="362"/>
        <end position="375"/>
    </location>
</feature>
<evidence type="ECO:0000256" key="8">
    <source>
        <dbReference type="SAM" id="MobiDB-lite"/>
    </source>
</evidence>
<keyword evidence="10" id="KW-1185">Reference proteome</keyword>
<dbReference type="EMBL" id="MCOG01000002">
    <property type="protein sequence ID" value="ORY86626.1"/>
    <property type="molecule type" value="Genomic_DNA"/>
</dbReference>
<gene>
    <name evidence="9" type="ORF">LY90DRAFT_696904</name>
</gene>
<dbReference type="PANTHER" id="PTHR31954">
    <property type="entry name" value="CILIA- AND FLAGELLA-ASSOCIATED PROTEIN 157"/>
    <property type="match status" value="1"/>
</dbReference>
<feature type="compositionally biased region" description="Basic and acidic residues" evidence="8">
    <location>
        <begin position="326"/>
        <end position="341"/>
    </location>
</feature>
<dbReference type="GO" id="GO:0008017">
    <property type="term" value="F:microtubule binding"/>
    <property type="evidence" value="ECO:0007669"/>
    <property type="project" value="TreeGrafter"/>
</dbReference>
<evidence type="ECO:0000313" key="10">
    <source>
        <dbReference type="Proteomes" id="UP000193920"/>
    </source>
</evidence>
<evidence type="ECO:0000256" key="5">
    <source>
        <dbReference type="ARBA" id="ARBA00023069"/>
    </source>
</evidence>
<sequence>MAQAHDNDTERQTQAASSQNKKDIVEFLNVKVVEHEQHITELAEKITKLENEKLMLEEIEKLKQEHDMVVENLNFQNTKYKTELDELTQFKINKKKMETEMENLKKTITENEEEYKKTIYNMEKKMLQDKTKLRKEMLQKVNEVVLNFQKVADQQIAETTKRAIQENIIINSQLKKMSEKTINLLSENQILQQRNAKLKTANSLLSEIEKIIGKKNKTNQQVMKWLIEQKNLSNLNVEKKMEKKIFKDIENYNMEATKPINEKKVLKVMETMEETKELEEEHQTSKKHNSEVNNETKETEKNRSSHIVFQLNNNGNNNSNNSKSTLNDKNDNKLNKIDSNLKKSKKANKNNERSNSLSSIKNFNNNDSENNMDESNTNSKLVLHKMLSNNYNKLNSDIDLINRSIRLQELVNMLTSFFLFYPEDNNYPFVEVYDDHKNKRNKKEIKDFIDKKQILEHLEENIEDFNDQLAVMEEYNDDNNKTEEGEESAYNVEINEKYEKFPESRNIHIYETDDLNETLTTYDQETYFKKLIESKLKDFLNIRSAYAYRMSQMRSSPPSNNKTQLPSINNNNIYKSISNNKVSINEIIKQLPSHIDNSSIYKKQEFENIYQKRQINDKISKKNRLSGNNNEYNINRIISEKNNINNNSGNKDIKEIINTKTQKTHTKPFRLRNHSIRNSRIRLVE</sequence>
<feature type="region of interest" description="Disordered" evidence="8">
    <location>
        <begin position="1"/>
        <end position="20"/>
    </location>
</feature>
<proteinExistence type="inferred from homology"/>
<protein>
    <recommendedName>
        <fullName evidence="3">Cilia- and flagella-associated protein 157</fullName>
    </recommendedName>
</protein>
<keyword evidence="4 7" id="KW-0175">Coiled coil</keyword>
<feature type="coiled-coil region" evidence="7">
    <location>
        <begin position="87"/>
        <end position="114"/>
    </location>
</feature>
<feature type="region of interest" description="Disordered" evidence="8">
    <location>
        <begin position="273"/>
        <end position="375"/>
    </location>
</feature>
<evidence type="ECO:0000256" key="7">
    <source>
        <dbReference type="SAM" id="Coils"/>
    </source>
</evidence>
<evidence type="ECO:0000256" key="2">
    <source>
        <dbReference type="ARBA" id="ARBA00010841"/>
    </source>
</evidence>
<feature type="compositionally biased region" description="Basic and acidic residues" evidence="8">
    <location>
        <begin position="273"/>
        <end position="303"/>
    </location>
</feature>
<accession>A0A1Y2FTW2</accession>
<evidence type="ECO:0000313" key="9">
    <source>
        <dbReference type="EMBL" id="ORY86626.1"/>
    </source>
</evidence>
<comment type="subcellular location">
    <subcellularLocation>
        <location evidence="1">Cell projection</location>
        <location evidence="1">Cilium</location>
    </subcellularLocation>
</comment>
<dbReference type="InterPro" id="IPR038844">
    <property type="entry name" value="CFAP157"/>
</dbReference>
<feature type="compositionally biased region" description="Basic and acidic residues" evidence="8">
    <location>
        <begin position="1"/>
        <end position="11"/>
    </location>
</feature>
<evidence type="ECO:0000256" key="4">
    <source>
        <dbReference type="ARBA" id="ARBA00023054"/>
    </source>
</evidence>
<dbReference type="Proteomes" id="UP000193920">
    <property type="component" value="Unassembled WGS sequence"/>
</dbReference>
<feature type="coiled-coil region" evidence="7">
    <location>
        <begin position="448"/>
        <end position="475"/>
    </location>
</feature>
<feature type="compositionally biased region" description="Low complexity" evidence="8">
    <location>
        <begin position="311"/>
        <end position="325"/>
    </location>
</feature>
<dbReference type="STRING" id="1754190.A0A1Y2FTW2"/>
<dbReference type="OrthoDB" id="166611at2759"/>
<organism evidence="9 10">
    <name type="scientific">Neocallimastix californiae</name>
    <dbReference type="NCBI Taxonomy" id="1754190"/>
    <lineage>
        <taxon>Eukaryota</taxon>
        <taxon>Fungi</taxon>
        <taxon>Fungi incertae sedis</taxon>
        <taxon>Chytridiomycota</taxon>
        <taxon>Chytridiomycota incertae sedis</taxon>
        <taxon>Neocallimastigomycetes</taxon>
        <taxon>Neocallimastigales</taxon>
        <taxon>Neocallimastigaceae</taxon>
        <taxon>Neocallimastix</taxon>
    </lineage>
</organism>
<comment type="caution">
    <text evidence="9">The sequence shown here is derived from an EMBL/GenBank/DDBJ whole genome shotgun (WGS) entry which is preliminary data.</text>
</comment>